<dbReference type="Pfam" id="PF04072">
    <property type="entry name" value="LCM"/>
    <property type="match status" value="1"/>
</dbReference>
<evidence type="ECO:0008006" key="6">
    <source>
        <dbReference type="Google" id="ProtNLM"/>
    </source>
</evidence>
<dbReference type="EnsemblProtists" id="EOD37298">
    <property type="protein sequence ID" value="EOD37298"/>
    <property type="gene ID" value="EMIHUDRAFT_109934"/>
</dbReference>
<proteinExistence type="inferred from homology"/>
<dbReference type="KEGG" id="ehx:EMIHUDRAFT_95784"/>
<dbReference type="GO" id="GO:0008168">
    <property type="term" value="F:methyltransferase activity"/>
    <property type="evidence" value="ECO:0007669"/>
    <property type="project" value="UniProtKB-KW"/>
</dbReference>
<dbReference type="InterPro" id="IPR011610">
    <property type="entry name" value="SAM_mthyl_Trfase_ML2640-like"/>
</dbReference>
<dbReference type="KEGG" id="ehx:EMIHUDRAFT_109934"/>
<dbReference type="OMA" id="DYGREWA"/>
<evidence type="ECO:0000256" key="1">
    <source>
        <dbReference type="ARBA" id="ARBA00008138"/>
    </source>
</evidence>
<dbReference type="STRING" id="2903.R1C6W6"/>
<dbReference type="GeneID" id="17282568"/>
<evidence type="ECO:0000256" key="3">
    <source>
        <dbReference type="ARBA" id="ARBA00022679"/>
    </source>
</evidence>
<dbReference type="Proteomes" id="UP000013827">
    <property type="component" value="Unassembled WGS sequence"/>
</dbReference>
<dbReference type="PANTHER" id="PTHR43619:SF2">
    <property type="entry name" value="S-ADENOSYL-L-METHIONINE-DEPENDENT METHYLTRANSFERASES SUPERFAMILY PROTEIN"/>
    <property type="match status" value="1"/>
</dbReference>
<dbReference type="NCBIfam" id="TIGR00027">
    <property type="entry name" value="mthyl_TIGR00027"/>
    <property type="match status" value="1"/>
</dbReference>
<dbReference type="eggNOG" id="ENOG502QRNU">
    <property type="taxonomic scope" value="Eukaryota"/>
</dbReference>
<reference evidence="4" key="2">
    <citation type="submission" date="2024-10" db="UniProtKB">
        <authorList>
            <consortium name="EnsemblProtists"/>
        </authorList>
    </citation>
    <scope>IDENTIFICATION</scope>
</reference>
<keyword evidence="2" id="KW-0489">Methyltransferase</keyword>
<dbReference type="GO" id="GO:0032259">
    <property type="term" value="P:methylation"/>
    <property type="evidence" value="ECO:0007669"/>
    <property type="project" value="UniProtKB-KW"/>
</dbReference>
<evidence type="ECO:0000313" key="4">
    <source>
        <dbReference type="EnsemblProtists" id="EOD37298"/>
    </source>
</evidence>
<keyword evidence="5" id="KW-1185">Reference proteome</keyword>
<dbReference type="SUPFAM" id="SSF53335">
    <property type="entry name" value="S-adenosyl-L-methionine-dependent methyltransferases"/>
    <property type="match status" value="1"/>
</dbReference>
<dbReference type="InterPro" id="IPR007213">
    <property type="entry name" value="Ppm1/Ppm2/Tcmp"/>
</dbReference>
<dbReference type="HOGENOM" id="CLU_928831_0_0_1"/>
<dbReference type="AlphaFoldDB" id="A0A0D3KNG3"/>
<dbReference type="EnsemblProtists" id="EOD17937">
    <property type="protein sequence ID" value="EOD17937"/>
    <property type="gene ID" value="EMIHUDRAFT_95784"/>
</dbReference>
<dbReference type="PANTHER" id="PTHR43619">
    <property type="entry name" value="S-ADENOSYL-L-METHIONINE-DEPENDENT METHYLTRANSFERASE YKTD-RELATED"/>
    <property type="match status" value="1"/>
</dbReference>
<dbReference type="PaxDb" id="2903-EOD17937"/>
<name>A0A0D3KNG3_EMIH1</name>
<dbReference type="RefSeq" id="XP_005770366.1">
    <property type="nucleotide sequence ID" value="XM_005770309.1"/>
</dbReference>
<evidence type="ECO:0000256" key="2">
    <source>
        <dbReference type="ARBA" id="ARBA00022603"/>
    </source>
</evidence>
<dbReference type="Gene3D" id="3.40.50.150">
    <property type="entry name" value="Vaccinia Virus protein VP39"/>
    <property type="match status" value="1"/>
</dbReference>
<reference evidence="5" key="1">
    <citation type="journal article" date="2013" name="Nature">
        <title>Pan genome of the phytoplankton Emiliania underpins its global distribution.</title>
        <authorList>
            <person name="Read B.A."/>
            <person name="Kegel J."/>
            <person name="Klute M.J."/>
            <person name="Kuo A."/>
            <person name="Lefebvre S.C."/>
            <person name="Maumus F."/>
            <person name="Mayer C."/>
            <person name="Miller J."/>
            <person name="Monier A."/>
            <person name="Salamov A."/>
            <person name="Young J."/>
            <person name="Aguilar M."/>
            <person name="Claverie J.M."/>
            <person name="Frickenhaus S."/>
            <person name="Gonzalez K."/>
            <person name="Herman E.K."/>
            <person name="Lin Y.C."/>
            <person name="Napier J."/>
            <person name="Ogata H."/>
            <person name="Sarno A.F."/>
            <person name="Shmutz J."/>
            <person name="Schroeder D."/>
            <person name="de Vargas C."/>
            <person name="Verret F."/>
            <person name="von Dassow P."/>
            <person name="Valentin K."/>
            <person name="Van de Peer Y."/>
            <person name="Wheeler G."/>
            <person name="Dacks J.B."/>
            <person name="Delwiche C.F."/>
            <person name="Dyhrman S.T."/>
            <person name="Glockner G."/>
            <person name="John U."/>
            <person name="Richards T."/>
            <person name="Worden A.Z."/>
            <person name="Zhang X."/>
            <person name="Grigoriev I.V."/>
            <person name="Allen A.E."/>
            <person name="Bidle K."/>
            <person name="Borodovsky M."/>
            <person name="Bowler C."/>
            <person name="Brownlee C."/>
            <person name="Cock J.M."/>
            <person name="Elias M."/>
            <person name="Gladyshev V.N."/>
            <person name="Groth M."/>
            <person name="Guda C."/>
            <person name="Hadaegh A."/>
            <person name="Iglesias-Rodriguez M.D."/>
            <person name="Jenkins J."/>
            <person name="Jones B.M."/>
            <person name="Lawson T."/>
            <person name="Leese F."/>
            <person name="Lindquist E."/>
            <person name="Lobanov A."/>
            <person name="Lomsadze A."/>
            <person name="Malik S.B."/>
            <person name="Marsh M.E."/>
            <person name="Mackinder L."/>
            <person name="Mock T."/>
            <person name="Mueller-Roeber B."/>
            <person name="Pagarete A."/>
            <person name="Parker M."/>
            <person name="Probert I."/>
            <person name="Quesneville H."/>
            <person name="Raines C."/>
            <person name="Rensing S.A."/>
            <person name="Riano-Pachon D.M."/>
            <person name="Richier S."/>
            <person name="Rokitta S."/>
            <person name="Shiraiwa Y."/>
            <person name="Soanes D.M."/>
            <person name="van der Giezen M."/>
            <person name="Wahlund T.M."/>
            <person name="Williams B."/>
            <person name="Wilson W."/>
            <person name="Wolfe G."/>
            <person name="Wurch L.L."/>
        </authorList>
    </citation>
    <scope>NUCLEOTIDE SEQUENCE</scope>
</reference>
<dbReference type="InterPro" id="IPR029063">
    <property type="entry name" value="SAM-dependent_MTases_sf"/>
</dbReference>
<protein>
    <recommendedName>
        <fullName evidence="6">S-adenosyl-L-methionine-dependent methyltransferase</fullName>
    </recommendedName>
</protein>
<accession>A0A0D3KNG3</accession>
<comment type="similarity">
    <text evidence="1">Belongs to the UPF0677 family.</text>
</comment>
<sequence length="300" mass="32511">MLHAGSRRGPVRAALAMCVGSSALGSGALNERSVETAHSFTGRMCAASRLEETRRPDSLFSDPLAYTLAGKEGRAQPMGGWIMVPRTRFGDDFLRDHYTRGARQLVLLGAGFDARAYRMSGLPELRVYEVDQKTTFEVKEPLLTGESLAVASRAAVATEFTRPGEWAAALLASGFDPAVPTVWLAEGLLMYLSAADAADLMKQVGQLSARGSAVFHDAVSAEYLNARVSVAGAPFIGASDEYVNMWRSIGGFGSGYAHDFRAIKVDRARRRIDVDRRWPEATAARCAGQQVVLFVEVEME</sequence>
<dbReference type="GeneID" id="19045938"/>
<evidence type="ECO:0000313" key="5">
    <source>
        <dbReference type="Proteomes" id="UP000013827"/>
    </source>
</evidence>
<dbReference type="RefSeq" id="XP_005789727.1">
    <property type="nucleotide sequence ID" value="XM_005789670.1"/>
</dbReference>
<organism evidence="4 5">
    <name type="scientific">Emiliania huxleyi (strain CCMP1516)</name>
    <dbReference type="NCBI Taxonomy" id="280463"/>
    <lineage>
        <taxon>Eukaryota</taxon>
        <taxon>Haptista</taxon>
        <taxon>Haptophyta</taxon>
        <taxon>Prymnesiophyceae</taxon>
        <taxon>Isochrysidales</taxon>
        <taxon>Noelaerhabdaceae</taxon>
        <taxon>Emiliania</taxon>
    </lineage>
</organism>
<keyword evidence="3" id="KW-0808">Transferase</keyword>